<accession>A0A1Z2XST0</accession>
<keyword evidence="3" id="KW-1185">Reference proteome</keyword>
<dbReference type="KEGG" id="amur:ADH66_13005"/>
<dbReference type="Proteomes" id="UP000596035">
    <property type="component" value="Chromosome"/>
</dbReference>
<reference evidence="2 4" key="3">
    <citation type="submission" date="2020-11" db="EMBL/GenBank/DDBJ databases">
        <title>Closed and high quality bacterial genomes of the OMM12 community.</title>
        <authorList>
            <person name="Marbouty M."/>
            <person name="Lamy-Besnier Q."/>
            <person name="Debarbieux L."/>
            <person name="Koszul R."/>
        </authorList>
    </citation>
    <scope>NUCLEOTIDE SEQUENCE [LARGE SCALE GENOMIC DNA]</scope>
    <source>
        <strain evidence="2 4">KB18</strain>
    </source>
</reference>
<dbReference type="EMBL" id="CP021422">
    <property type="protein sequence ID" value="ASB41490.1"/>
    <property type="molecule type" value="Genomic_DNA"/>
</dbReference>
<evidence type="ECO:0000313" key="2">
    <source>
        <dbReference type="EMBL" id="QQR30747.1"/>
    </source>
</evidence>
<dbReference type="EMBL" id="CP065321">
    <property type="protein sequence ID" value="QQR30747.1"/>
    <property type="molecule type" value="Genomic_DNA"/>
</dbReference>
<name>A0A1Z2XST0_9FIRM</name>
<proteinExistence type="predicted"/>
<gene>
    <name evidence="1" type="ORF">ADH66_13005</name>
    <name evidence="2" type="ORF">I5Q82_03335</name>
</gene>
<dbReference type="RefSeq" id="WP_084384477.1">
    <property type="nucleotide sequence ID" value="NZ_CP021422.1"/>
</dbReference>
<evidence type="ECO:0000313" key="1">
    <source>
        <dbReference type="EMBL" id="ASB41490.1"/>
    </source>
</evidence>
<reference evidence="3" key="2">
    <citation type="submission" date="2017-05" db="EMBL/GenBank/DDBJ databases">
        <title>Improved OligoMM genomes.</title>
        <authorList>
            <person name="Garzetti D."/>
        </authorList>
    </citation>
    <scope>NUCLEOTIDE SEQUENCE [LARGE SCALE GENOMIC DNA]</scope>
    <source>
        <strain evidence="3">KB18</strain>
    </source>
</reference>
<organism evidence="2 4">
    <name type="scientific">Acutalibacter muris</name>
    <dbReference type="NCBI Taxonomy" id="1796620"/>
    <lineage>
        <taxon>Bacteria</taxon>
        <taxon>Bacillati</taxon>
        <taxon>Bacillota</taxon>
        <taxon>Clostridia</taxon>
        <taxon>Eubacteriales</taxon>
        <taxon>Acutalibacteraceae</taxon>
        <taxon>Acutalibacter</taxon>
    </lineage>
</organism>
<dbReference type="AlphaFoldDB" id="A0A1Z2XST0"/>
<evidence type="ECO:0000313" key="4">
    <source>
        <dbReference type="Proteomes" id="UP000596035"/>
    </source>
</evidence>
<reference evidence="1" key="1">
    <citation type="journal article" date="2017" name="Genome Announc.">
        <title>High-Quality Whole-Genome Sequences of the Oligo-Mouse-Microbiota Bacterial Community.</title>
        <authorList>
            <person name="Garzetti D."/>
            <person name="Brugiroux S."/>
            <person name="Bunk B."/>
            <person name="Pukall R."/>
            <person name="McCoy K.D."/>
            <person name="Macpherson A.J."/>
            <person name="Stecher B."/>
        </authorList>
    </citation>
    <scope>NUCLEOTIDE SEQUENCE</scope>
    <source>
        <strain evidence="1">KB18</strain>
    </source>
</reference>
<evidence type="ECO:0000313" key="3">
    <source>
        <dbReference type="Proteomes" id="UP000196710"/>
    </source>
</evidence>
<protein>
    <submittedName>
        <fullName evidence="2">Uncharacterized protein</fullName>
    </submittedName>
</protein>
<sequence>MGLEGFTNYGIKTAGGELAVFLVQPTNISVLSQANVEIKIQHLLMVLSRHPGLEIACLDSCERFDDNKRFIKRRLQEEGNPAVRKVLEQEIGYLESKQIEMSTARQFLFILRFTKGEKAEQVFHDINNAMTNFTGQGFEVRRMEREDIKRVLGIYFETTMSGEDVEDVDGARNFDMERLGDT</sequence>
<dbReference type="Proteomes" id="UP000196710">
    <property type="component" value="Chromosome"/>
</dbReference>